<dbReference type="AlphaFoldDB" id="A0A1I4GYF0"/>
<sequence>MEKYIITSDKVKIYYKVEGEGPALFLLHGNSQNSNIFKRLIKRLKGEYTCISIDTRGHGKSLFRGKKLSFNRLMQDVLEVMQAENLQAINLLGFSDGANIAMLLASKYPARVHRLILNAGNSTYAGLYGLVRFTVKSLNFCAQLLRRPSPALQLLLEDVLQNMNELENITAPTLVINGQFDVVKTAHAHDIARHIPNSQFFIIPGGSHLSFYFRPTNFSRIVRHFLEDTWKPPLNKSLNKKTT</sequence>
<evidence type="ECO:0000259" key="2">
    <source>
        <dbReference type="Pfam" id="PF00561"/>
    </source>
</evidence>
<dbReference type="InterPro" id="IPR000073">
    <property type="entry name" value="AB_hydrolase_1"/>
</dbReference>
<dbReference type="Pfam" id="PF00561">
    <property type="entry name" value="Abhydrolase_1"/>
    <property type="match status" value="1"/>
</dbReference>
<evidence type="ECO:0000313" key="4">
    <source>
        <dbReference type="EMBL" id="MDH7960401.1"/>
    </source>
</evidence>
<accession>A0A1I4GYF0</accession>
<proteinExistence type="predicted"/>
<dbReference type="Proteomes" id="UP000504756">
    <property type="component" value="Unassembled WGS sequence"/>
</dbReference>
<evidence type="ECO:0000313" key="3">
    <source>
        <dbReference type="EMBL" id="GFO52660.1"/>
    </source>
</evidence>
<dbReference type="Proteomes" id="UP000181969">
    <property type="component" value="Unassembled WGS sequence"/>
</dbReference>
<dbReference type="GO" id="GO:0016787">
    <property type="term" value="F:hydrolase activity"/>
    <property type="evidence" value="ECO:0007669"/>
    <property type="project" value="UniProtKB-KW"/>
</dbReference>
<reference evidence="3 7" key="2">
    <citation type="submission" date="2020-06" db="EMBL/GenBank/DDBJ databases">
        <title>Draft genome sequence of Lactic acid bacteria from Okinawan-style tofu.</title>
        <authorList>
            <person name="Takara I."/>
            <person name="Ikematsu S."/>
        </authorList>
    </citation>
    <scope>NUCLEOTIDE SEQUENCE [LARGE SCALE GENOMIC DNA]</scope>
    <source>
        <strain evidence="7">lg38</strain>
        <strain evidence="3">Lg38</strain>
    </source>
</reference>
<feature type="domain" description="AB hydrolase-1" evidence="2">
    <location>
        <begin position="22"/>
        <end position="120"/>
    </location>
</feature>
<evidence type="ECO:0000256" key="1">
    <source>
        <dbReference type="ARBA" id="ARBA00022801"/>
    </source>
</evidence>
<dbReference type="PANTHER" id="PTHR43798">
    <property type="entry name" value="MONOACYLGLYCEROL LIPASE"/>
    <property type="match status" value="1"/>
</dbReference>
<evidence type="ECO:0000313" key="6">
    <source>
        <dbReference type="Proteomes" id="UP000181969"/>
    </source>
</evidence>
<dbReference type="PANTHER" id="PTHR43798:SF31">
    <property type="entry name" value="AB HYDROLASE SUPERFAMILY PROTEIN YCLE"/>
    <property type="match status" value="1"/>
</dbReference>
<dbReference type="Proteomes" id="UP001157396">
    <property type="component" value="Unassembled WGS sequence"/>
</dbReference>
<keyword evidence="1 3" id="KW-0378">Hydrolase</keyword>
<dbReference type="InterPro" id="IPR029058">
    <property type="entry name" value="AB_hydrolase_fold"/>
</dbReference>
<evidence type="ECO:0000313" key="5">
    <source>
        <dbReference type="EMBL" id="SFL34979.1"/>
    </source>
</evidence>
<protein>
    <submittedName>
        <fullName evidence="3 4">Hydrolase</fullName>
    </submittedName>
    <submittedName>
        <fullName evidence="5">Pimeloyl-ACP methyl ester carboxylesterase</fullName>
    </submittedName>
</protein>
<name>A0A1I4GYF0_9LACT</name>
<dbReference type="RefSeq" id="WP_042219087.1">
    <property type="nucleotide sequence ID" value="NZ_AP026069.1"/>
</dbReference>
<reference evidence="4" key="3">
    <citation type="submission" date="2023-04" db="EMBL/GenBank/DDBJ databases">
        <title>Genomic analysis of Lactococcus garvieae isolates.</title>
        <authorList>
            <person name="Zhanghang C."/>
        </authorList>
    </citation>
    <scope>NUCLEOTIDE SEQUENCE</scope>
    <source>
        <strain evidence="4">ZB-1</strain>
    </source>
</reference>
<evidence type="ECO:0000313" key="7">
    <source>
        <dbReference type="Proteomes" id="UP000504756"/>
    </source>
</evidence>
<dbReference type="GO" id="GO:0016020">
    <property type="term" value="C:membrane"/>
    <property type="evidence" value="ECO:0007669"/>
    <property type="project" value="TreeGrafter"/>
</dbReference>
<dbReference type="EMBL" id="JARYTV010000007">
    <property type="protein sequence ID" value="MDH7960401.1"/>
    <property type="molecule type" value="Genomic_DNA"/>
</dbReference>
<dbReference type="InterPro" id="IPR050266">
    <property type="entry name" value="AB_hydrolase_sf"/>
</dbReference>
<organism evidence="5 6">
    <name type="scientific">Lactococcus garvieae</name>
    <dbReference type="NCBI Taxonomy" id="1363"/>
    <lineage>
        <taxon>Bacteria</taxon>
        <taxon>Bacillati</taxon>
        <taxon>Bacillota</taxon>
        <taxon>Bacilli</taxon>
        <taxon>Lactobacillales</taxon>
        <taxon>Streptococcaceae</taxon>
        <taxon>Lactococcus</taxon>
    </lineage>
</organism>
<reference evidence="5 6" key="1">
    <citation type="submission" date="2016-10" db="EMBL/GenBank/DDBJ databases">
        <authorList>
            <person name="de Groot N.N."/>
        </authorList>
    </citation>
    <scope>NUCLEOTIDE SEQUENCE [LARGE SCALE GENOMIC DNA]</scope>
    <source>
        <strain evidence="5 6">M79</strain>
    </source>
</reference>
<dbReference type="GeneID" id="61073650"/>
<dbReference type="Gene3D" id="3.40.50.1820">
    <property type="entry name" value="alpha/beta hydrolase"/>
    <property type="match status" value="1"/>
</dbReference>
<gene>
    <name evidence="3" type="ORF">ikelab_19350</name>
    <name evidence="4" type="ORF">QHR29_07980</name>
    <name evidence="5" type="ORF">SAMN05216438_10627</name>
</gene>
<dbReference type="OrthoDB" id="9805423at2"/>
<dbReference type="EMBL" id="FOTJ01000006">
    <property type="protein sequence ID" value="SFL34979.1"/>
    <property type="molecule type" value="Genomic_DNA"/>
</dbReference>
<dbReference type="EMBL" id="BLXU01000014">
    <property type="protein sequence ID" value="GFO52660.1"/>
    <property type="molecule type" value="Genomic_DNA"/>
</dbReference>
<dbReference type="SUPFAM" id="SSF53474">
    <property type="entry name" value="alpha/beta-Hydrolases"/>
    <property type="match status" value="1"/>
</dbReference>